<accession>A0A5C5ZMP1</accession>
<dbReference type="SUPFAM" id="SSF47413">
    <property type="entry name" value="lambda repressor-like DNA-binding domains"/>
    <property type="match status" value="1"/>
</dbReference>
<evidence type="ECO:0000313" key="2">
    <source>
        <dbReference type="EMBL" id="TWT88754.1"/>
    </source>
</evidence>
<dbReference type="AlphaFoldDB" id="A0A5C5ZMP1"/>
<organism evidence="2 3">
    <name type="scientific">Pseudobythopirellula maris</name>
    <dbReference type="NCBI Taxonomy" id="2527991"/>
    <lineage>
        <taxon>Bacteria</taxon>
        <taxon>Pseudomonadati</taxon>
        <taxon>Planctomycetota</taxon>
        <taxon>Planctomycetia</taxon>
        <taxon>Pirellulales</taxon>
        <taxon>Lacipirellulaceae</taxon>
        <taxon>Pseudobythopirellula</taxon>
    </lineage>
</organism>
<dbReference type="RefSeq" id="WP_146400079.1">
    <property type="nucleotide sequence ID" value="NZ_SJPQ01000002.1"/>
</dbReference>
<dbReference type="Proteomes" id="UP000315440">
    <property type="component" value="Unassembled WGS sequence"/>
</dbReference>
<proteinExistence type="predicted"/>
<gene>
    <name evidence="2" type="ORF">Mal64_22420</name>
</gene>
<sequence>MNLSDDYEAKHSLDPNAQPLPPPVVAPIARPEAAVLHRVAEVRREQGLSVRSAARRMGVSMEQVRTEEDPSFDLSLTALSRWQSALEVPIVDLLVEQDTPLSRPVLDRARLLRVMKTVRAIKESCTHASTVRQVDMLEQQMLEIMPELAEVSAWHSVGQRRTQEELGRIAERPISDSFAREGLS</sequence>
<protein>
    <recommendedName>
        <fullName evidence="4">HTH cro/C1-type domain-containing protein</fullName>
    </recommendedName>
</protein>
<dbReference type="InterPro" id="IPR010982">
    <property type="entry name" value="Lambda_DNA-bd_dom_sf"/>
</dbReference>
<keyword evidence="3" id="KW-1185">Reference proteome</keyword>
<dbReference type="EMBL" id="SJPQ01000002">
    <property type="protein sequence ID" value="TWT88754.1"/>
    <property type="molecule type" value="Genomic_DNA"/>
</dbReference>
<evidence type="ECO:0008006" key="4">
    <source>
        <dbReference type="Google" id="ProtNLM"/>
    </source>
</evidence>
<evidence type="ECO:0000313" key="3">
    <source>
        <dbReference type="Proteomes" id="UP000315440"/>
    </source>
</evidence>
<comment type="caution">
    <text evidence="2">The sequence shown here is derived from an EMBL/GenBank/DDBJ whole genome shotgun (WGS) entry which is preliminary data.</text>
</comment>
<dbReference type="OrthoDB" id="276462at2"/>
<feature type="region of interest" description="Disordered" evidence="1">
    <location>
        <begin position="1"/>
        <end position="23"/>
    </location>
</feature>
<reference evidence="2 3" key="1">
    <citation type="submission" date="2019-02" db="EMBL/GenBank/DDBJ databases">
        <title>Deep-cultivation of Planctomycetes and their phenomic and genomic characterization uncovers novel biology.</title>
        <authorList>
            <person name="Wiegand S."/>
            <person name="Jogler M."/>
            <person name="Boedeker C."/>
            <person name="Pinto D."/>
            <person name="Vollmers J."/>
            <person name="Rivas-Marin E."/>
            <person name="Kohn T."/>
            <person name="Peeters S.H."/>
            <person name="Heuer A."/>
            <person name="Rast P."/>
            <person name="Oberbeckmann S."/>
            <person name="Bunk B."/>
            <person name="Jeske O."/>
            <person name="Meyerdierks A."/>
            <person name="Storesund J.E."/>
            <person name="Kallscheuer N."/>
            <person name="Luecker S."/>
            <person name="Lage O.M."/>
            <person name="Pohl T."/>
            <person name="Merkel B.J."/>
            <person name="Hornburger P."/>
            <person name="Mueller R.-W."/>
            <person name="Bruemmer F."/>
            <person name="Labrenz M."/>
            <person name="Spormann A.M."/>
            <person name="Op Den Camp H."/>
            <person name="Overmann J."/>
            <person name="Amann R."/>
            <person name="Jetten M.S.M."/>
            <person name="Mascher T."/>
            <person name="Medema M.H."/>
            <person name="Devos D.P."/>
            <person name="Kaster A.-K."/>
            <person name="Ovreas L."/>
            <person name="Rohde M."/>
            <person name="Galperin M.Y."/>
            <person name="Jogler C."/>
        </authorList>
    </citation>
    <scope>NUCLEOTIDE SEQUENCE [LARGE SCALE GENOMIC DNA]</scope>
    <source>
        <strain evidence="2 3">Mal64</strain>
    </source>
</reference>
<dbReference type="Gene3D" id="1.10.260.40">
    <property type="entry name" value="lambda repressor-like DNA-binding domains"/>
    <property type="match status" value="1"/>
</dbReference>
<evidence type="ECO:0000256" key="1">
    <source>
        <dbReference type="SAM" id="MobiDB-lite"/>
    </source>
</evidence>
<name>A0A5C5ZMP1_9BACT</name>
<dbReference type="GO" id="GO:0003677">
    <property type="term" value="F:DNA binding"/>
    <property type="evidence" value="ECO:0007669"/>
    <property type="project" value="InterPro"/>
</dbReference>